<evidence type="ECO:0000256" key="5">
    <source>
        <dbReference type="PROSITE-ProRule" id="PRU00723"/>
    </source>
</evidence>
<comment type="caution">
    <text evidence="7">The sequence shown here is derived from an EMBL/GenBank/DDBJ whole genome shotgun (WGS) entry which is preliminary data.</text>
</comment>
<dbReference type="EMBL" id="CAWYQH010000068">
    <property type="protein sequence ID" value="CAK8679652.1"/>
    <property type="molecule type" value="Genomic_DNA"/>
</dbReference>
<evidence type="ECO:0000256" key="1">
    <source>
        <dbReference type="ARBA" id="ARBA00022723"/>
    </source>
</evidence>
<feature type="zinc finger region" description="C3H1-type" evidence="5">
    <location>
        <begin position="311"/>
        <end position="338"/>
    </location>
</feature>
<dbReference type="Gene3D" id="4.10.1000.10">
    <property type="entry name" value="Zinc finger, CCCH-type"/>
    <property type="match status" value="4"/>
</dbReference>
<dbReference type="Proteomes" id="UP001642483">
    <property type="component" value="Unassembled WGS sequence"/>
</dbReference>
<keyword evidence="2" id="KW-0677">Repeat</keyword>
<feature type="domain" description="C3H1-type" evidence="6">
    <location>
        <begin position="272"/>
        <end position="300"/>
    </location>
</feature>
<feature type="zinc finger region" description="C3H1-type" evidence="5">
    <location>
        <begin position="272"/>
        <end position="300"/>
    </location>
</feature>
<protein>
    <recommendedName>
        <fullName evidence="6">C3H1-type domain-containing protein</fullName>
    </recommendedName>
</protein>
<dbReference type="InterPro" id="IPR000571">
    <property type="entry name" value="Znf_CCCH"/>
</dbReference>
<organism evidence="7 8">
    <name type="scientific">Clavelina lepadiformis</name>
    <name type="common">Light-bulb sea squirt</name>
    <name type="synonym">Ascidia lepadiformis</name>
    <dbReference type="NCBI Taxonomy" id="159417"/>
    <lineage>
        <taxon>Eukaryota</taxon>
        <taxon>Metazoa</taxon>
        <taxon>Chordata</taxon>
        <taxon>Tunicata</taxon>
        <taxon>Ascidiacea</taxon>
        <taxon>Aplousobranchia</taxon>
        <taxon>Clavelinidae</taxon>
        <taxon>Clavelina</taxon>
    </lineage>
</organism>
<name>A0ABP0FMM9_CLALP</name>
<feature type="domain" description="C3H1-type" evidence="6">
    <location>
        <begin position="205"/>
        <end position="233"/>
    </location>
</feature>
<evidence type="ECO:0000313" key="7">
    <source>
        <dbReference type="EMBL" id="CAK8679652.1"/>
    </source>
</evidence>
<feature type="domain" description="C3H1-type" evidence="6">
    <location>
        <begin position="311"/>
        <end position="338"/>
    </location>
</feature>
<feature type="zinc finger region" description="C3H1-type" evidence="5">
    <location>
        <begin position="67"/>
        <end position="94"/>
    </location>
</feature>
<evidence type="ECO:0000256" key="4">
    <source>
        <dbReference type="ARBA" id="ARBA00022833"/>
    </source>
</evidence>
<feature type="domain" description="C3H1-type" evidence="6">
    <location>
        <begin position="239"/>
        <end position="267"/>
    </location>
</feature>
<accession>A0ABP0FMM9</accession>
<dbReference type="PROSITE" id="PS50103">
    <property type="entry name" value="ZF_C3H1"/>
    <property type="match status" value="5"/>
</dbReference>
<sequence>MELKETESPFKLTSFETPLPSFRPRKFSSPFAHFPKLQLGTTSSRQTSSRLLADSGIGSIFSDCVVNKSKLCPKYHNEGLCELGPNCPLVHEEKTDYFTSFDPTAPEFFPRSTQKSFMTSESFDQPWKVAEGDTLARDLTNLALRHSRSGGDFMSLGEDSRSRDRNLTADSSSFENDVILCKASSESSQTSSGSNEQRRRSSGLKFKTEPCTTFHTIGSCPYGDKCNFYHSSKEKNIARTKTRLCKSWNSTGSCNFGSKCDFAHGSDELSVKFKTRLCKVFLSTGRCPYGAQCTFAHNEKEKRKDISTVYKFKTEICELWLMGNCHFGSVCHFAHGASELQSNQELPQL</sequence>
<proteinExistence type="predicted"/>
<feature type="zinc finger region" description="C3H1-type" evidence="5">
    <location>
        <begin position="205"/>
        <end position="233"/>
    </location>
</feature>
<dbReference type="InterPro" id="IPR045877">
    <property type="entry name" value="ZFP36-like"/>
</dbReference>
<gene>
    <name evidence="7" type="ORF">CVLEPA_LOCUS9911</name>
</gene>
<dbReference type="PANTHER" id="PTHR12547:SF174">
    <property type="entry name" value="MRNA DECAY ACTIVATOR PROTEIN ZFP36L2"/>
    <property type="match status" value="1"/>
</dbReference>
<keyword evidence="4 5" id="KW-0862">Zinc</keyword>
<evidence type="ECO:0000256" key="3">
    <source>
        <dbReference type="ARBA" id="ARBA00022771"/>
    </source>
</evidence>
<evidence type="ECO:0000256" key="2">
    <source>
        <dbReference type="ARBA" id="ARBA00022737"/>
    </source>
</evidence>
<feature type="zinc finger region" description="C3H1-type" evidence="5">
    <location>
        <begin position="239"/>
        <end position="267"/>
    </location>
</feature>
<feature type="domain" description="C3H1-type" evidence="6">
    <location>
        <begin position="67"/>
        <end position="94"/>
    </location>
</feature>
<dbReference type="InterPro" id="IPR036855">
    <property type="entry name" value="Znf_CCCH_sf"/>
</dbReference>
<dbReference type="Pfam" id="PF00642">
    <property type="entry name" value="zf-CCCH"/>
    <property type="match status" value="4"/>
</dbReference>
<dbReference type="SMART" id="SM00356">
    <property type="entry name" value="ZnF_C3H1"/>
    <property type="match status" value="5"/>
</dbReference>
<dbReference type="PANTHER" id="PTHR12547">
    <property type="entry name" value="CCCH ZINC FINGER/TIS11-RELATED"/>
    <property type="match status" value="1"/>
</dbReference>
<dbReference type="SUPFAM" id="SSF90229">
    <property type="entry name" value="CCCH zinc finger"/>
    <property type="match status" value="5"/>
</dbReference>
<reference evidence="7 8" key="1">
    <citation type="submission" date="2024-02" db="EMBL/GenBank/DDBJ databases">
        <authorList>
            <person name="Daric V."/>
            <person name="Darras S."/>
        </authorList>
    </citation>
    <scope>NUCLEOTIDE SEQUENCE [LARGE SCALE GENOMIC DNA]</scope>
</reference>
<evidence type="ECO:0000313" key="8">
    <source>
        <dbReference type="Proteomes" id="UP001642483"/>
    </source>
</evidence>
<keyword evidence="1 5" id="KW-0479">Metal-binding</keyword>
<evidence type="ECO:0000259" key="6">
    <source>
        <dbReference type="PROSITE" id="PS50103"/>
    </source>
</evidence>
<keyword evidence="3 5" id="KW-0863">Zinc-finger</keyword>
<keyword evidence="8" id="KW-1185">Reference proteome</keyword>